<organism evidence="1 2">
    <name type="scientific">Trichoderma asperellum (strain ATCC 204424 / CBS 433.97 / NBRC 101777)</name>
    <dbReference type="NCBI Taxonomy" id="1042311"/>
    <lineage>
        <taxon>Eukaryota</taxon>
        <taxon>Fungi</taxon>
        <taxon>Dikarya</taxon>
        <taxon>Ascomycota</taxon>
        <taxon>Pezizomycotina</taxon>
        <taxon>Sordariomycetes</taxon>
        <taxon>Hypocreomycetidae</taxon>
        <taxon>Hypocreales</taxon>
        <taxon>Hypocreaceae</taxon>
        <taxon>Trichoderma</taxon>
    </lineage>
</organism>
<sequence length="88" mass="10012">MIPSCLLFKHTQETPLWAVEQPRPVLLAILLIMQSIILIPLKNLAPQQSQCSDIRIPATTAKHEGASDQISAQLDRMRRQIQSKEIWI</sequence>
<name>A0A2T3YXW0_TRIA4</name>
<dbReference type="Proteomes" id="UP000240493">
    <property type="component" value="Unassembled WGS sequence"/>
</dbReference>
<evidence type="ECO:0000313" key="2">
    <source>
        <dbReference type="Proteomes" id="UP000240493"/>
    </source>
</evidence>
<reference evidence="1 2" key="1">
    <citation type="submission" date="2016-07" db="EMBL/GenBank/DDBJ databases">
        <title>Multiple horizontal gene transfer events from other fungi enriched the ability of initially mycotrophic Trichoderma (Ascomycota) to feed on dead plant biomass.</title>
        <authorList>
            <consortium name="DOE Joint Genome Institute"/>
            <person name="Aerts A."/>
            <person name="Atanasova L."/>
            <person name="Chenthamara K."/>
            <person name="Zhang J."/>
            <person name="Grujic M."/>
            <person name="Henrissat B."/>
            <person name="Kuo A."/>
            <person name="Salamov A."/>
            <person name="Lipzen A."/>
            <person name="Labutti K."/>
            <person name="Barry K."/>
            <person name="Miao Y."/>
            <person name="Rahimi M.J."/>
            <person name="Shen Q."/>
            <person name="Grigoriev I.V."/>
            <person name="Kubicek C.P."/>
            <person name="Druzhinina I.S."/>
        </authorList>
    </citation>
    <scope>NUCLEOTIDE SEQUENCE [LARGE SCALE GENOMIC DNA]</scope>
    <source>
        <strain evidence="1 2">CBS 433.97</strain>
    </source>
</reference>
<gene>
    <name evidence="1" type="ORF">M441DRAFT_266014</name>
</gene>
<protein>
    <submittedName>
        <fullName evidence="1">Uncharacterized protein</fullName>
    </submittedName>
</protein>
<dbReference type="STRING" id="1042311.A0A2T3YXW0"/>
<keyword evidence="2" id="KW-1185">Reference proteome</keyword>
<evidence type="ECO:0000313" key="1">
    <source>
        <dbReference type="EMBL" id="PTB37403.1"/>
    </source>
</evidence>
<proteinExistence type="predicted"/>
<dbReference type="EMBL" id="KZ679268">
    <property type="protein sequence ID" value="PTB37403.1"/>
    <property type="molecule type" value="Genomic_DNA"/>
</dbReference>
<accession>A0A2T3YXW0</accession>
<dbReference type="AlphaFoldDB" id="A0A2T3YXW0"/>